<dbReference type="PANTHER" id="PTHR43736:SF4">
    <property type="entry name" value="SLR1690 PROTEIN"/>
    <property type="match status" value="1"/>
</dbReference>
<evidence type="ECO:0000259" key="2">
    <source>
        <dbReference type="Pfam" id="PF21906"/>
    </source>
</evidence>
<dbReference type="SUPFAM" id="SSF55811">
    <property type="entry name" value="Nudix"/>
    <property type="match status" value="1"/>
</dbReference>
<protein>
    <submittedName>
        <fullName evidence="3">NUDIX domain-containing protein</fullName>
    </submittedName>
</protein>
<dbReference type="InterPro" id="IPR015797">
    <property type="entry name" value="NUDIX_hydrolase-like_dom_sf"/>
</dbReference>
<evidence type="ECO:0000259" key="1">
    <source>
        <dbReference type="Pfam" id="PF00293"/>
    </source>
</evidence>
<dbReference type="RefSeq" id="WP_050339466.1">
    <property type="nucleotide sequence ID" value="NZ_BJZC01000029.1"/>
</dbReference>
<dbReference type="Gene3D" id="3.90.79.10">
    <property type="entry name" value="Nucleoside Triphosphate Pyrophosphohydrolase"/>
    <property type="match status" value="1"/>
</dbReference>
<dbReference type="Proteomes" id="UP001151834">
    <property type="component" value="Unassembled WGS sequence"/>
</dbReference>
<dbReference type="SUPFAM" id="SSF46785">
    <property type="entry name" value="Winged helix' DNA-binding domain"/>
    <property type="match status" value="1"/>
</dbReference>
<dbReference type="GeneID" id="49394648"/>
<organism evidence="3 4">
    <name type="scientific">Lactiplantibacillus pentosus</name>
    <name type="common">Lactobacillus pentosus</name>
    <dbReference type="NCBI Taxonomy" id="1589"/>
    <lineage>
        <taxon>Bacteria</taxon>
        <taxon>Bacillati</taxon>
        <taxon>Bacillota</taxon>
        <taxon>Bacilli</taxon>
        <taxon>Lactobacillales</taxon>
        <taxon>Lactobacillaceae</taxon>
        <taxon>Lactiplantibacillus</taxon>
    </lineage>
</organism>
<accession>A0A843QQF6</accession>
<dbReference type="InterPro" id="IPR054105">
    <property type="entry name" value="WHD_NrtR"/>
</dbReference>
<dbReference type="InterPro" id="IPR000086">
    <property type="entry name" value="NUDIX_hydrolase_dom"/>
</dbReference>
<reference evidence="3" key="1">
    <citation type="submission" date="2022-11" db="EMBL/GenBank/DDBJ databases">
        <authorList>
            <person name="Wang Z."/>
        </authorList>
    </citation>
    <scope>NUCLEOTIDE SEQUENCE</scope>
    <source>
        <strain evidence="3">P2000</strain>
    </source>
</reference>
<dbReference type="InterPro" id="IPR036388">
    <property type="entry name" value="WH-like_DNA-bd_sf"/>
</dbReference>
<dbReference type="EMBL" id="JAPEQV010000002">
    <property type="protein sequence ID" value="MDF2311563.1"/>
    <property type="molecule type" value="Genomic_DNA"/>
</dbReference>
<name>A0A843QQF6_LACPE</name>
<reference evidence="3" key="2">
    <citation type="journal article" date="2023" name="Front Nutr">
        <title>Lactiplantibacillus pentosus P2020 protects the hyperuricemia and renal inflammation in mice.</title>
        <authorList>
            <person name="Wang Z."/>
            <person name="Song L."/>
            <person name="Li X."/>
            <person name="Xiao Y."/>
            <person name="Huang Y."/>
            <person name="Zhang Y."/>
            <person name="Li J."/>
            <person name="Li M."/>
            <person name="Ren Z."/>
        </authorList>
    </citation>
    <scope>NUCLEOTIDE SEQUENCE</scope>
    <source>
        <strain evidence="3">P2000</strain>
    </source>
</reference>
<dbReference type="AlphaFoldDB" id="A0A843QQF6"/>
<proteinExistence type="predicted"/>
<dbReference type="PANTHER" id="PTHR43736">
    <property type="entry name" value="ADP-RIBOSE PYROPHOSPHATASE"/>
    <property type="match status" value="1"/>
</dbReference>
<dbReference type="Pfam" id="PF21906">
    <property type="entry name" value="WHD_NrtR"/>
    <property type="match status" value="1"/>
</dbReference>
<feature type="domain" description="NrtR DNA-binding winged helix" evidence="2">
    <location>
        <begin position="189"/>
        <end position="247"/>
    </location>
</feature>
<evidence type="ECO:0000313" key="4">
    <source>
        <dbReference type="Proteomes" id="UP001151834"/>
    </source>
</evidence>
<dbReference type="Pfam" id="PF00293">
    <property type="entry name" value="NUDIX"/>
    <property type="match status" value="1"/>
</dbReference>
<feature type="domain" description="Nudix hydrolase" evidence="1">
    <location>
        <begin position="25"/>
        <end position="123"/>
    </location>
</feature>
<dbReference type="OrthoDB" id="9786141at2"/>
<comment type="caution">
    <text evidence="3">The sequence shown here is derived from an EMBL/GenBank/DDBJ whole genome shotgun (WGS) entry which is preliminary data.</text>
</comment>
<gene>
    <name evidence="3" type="ORF">OOJ94_01870</name>
</gene>
<dbReference type="Gene3D" id="1.10.10.10">
    <property type="entry name" value="Winged helix-like DNA-binding domain superfamily/Winged helix DNA-binding domain"/>
    <property type="match status" value="1"/>
</dbReference>
<sequence length="251" mass="28127">MTQPVSNRPLISITNIIWSFDPVTKQLLILLLQRNHAPFKETWGLPTTYLRADESADAAALRLVREKLGVQLAQFHTEQLGTFTAVARVPDERSLALTYMVYLPVKPQLVPGYGARDVRWFAVTPRQDRDDLVAGELTFKGVADAVSAAEFYQQTPPVQSLTADHALIIKTALQRVRNRLDYAPTILLVLGSHFTLKQAREVYAILWRRPVTTIDNSNFRKTHAHLFVEAGTAQSHSSGRPAKVYRLKSAG</sequence>
<dbReference type="CDD" id="cd18873">
    <property type="entry name" value="NUDIX_NadM_like"/>
    <property type="match status" value="1"/>
</dbReference>
<evidence type="ECO:0000313" key="3">
    <source>
        <dbReference type="EMBL" id="MDF2311563.1"/>
    </source>
</evidence>
<dbReference type="InterPro" id="IPR036390">
    <property type="entry name" value="WH_DNA-bd_sf"/>
</dbReference>